<dbReference type="CDD" id="cd03811">
    <property type="entry name" value="GT4_GT28_WabH-like"/>
    <property type="match status" value="1"/>
</dbReference>
<dbReference type="AlphaFoldDB" id="A0A5B0VC51"/>
<comment type="caution">
    <text evidence="3">The sequence shown here is derived from an EMBL/GenBank/DDBJ whole genome shotgun (WGS) entry which is preliminary data.</text>
</comment>
<dbReference type="PANTHER" id="PTHR12526">
    <property type="entry name" value="GLYCOSYLTRANSFERASE"/>
    <property type="match status" value="1"/>
</dbReference>
<evidence type="ECO:0000259" key="2">
    <source>
        <dbReference type="Pfam" id="PF13439"/>
    </source>
</evidence>
<dbReference type="Proteomes" id="UP000323161">
    <property type="component" value="Unassembled WGS sequence"/>
</dbReference>
<dbReference type="InterPro" id="IPR028098">
    <property type="entry name" value="Glyco_trans_4-like_N"/>
</dbReference>
<feature type="domain" description="Glycosyl transferase family 1" evidence="1">
    <location>
        <begin position="179"/>
        <end position="317"/>
    </location>
</feature>
<keyword evidence="4" id="KW-1185">Reference proteome</keyword>
<organism evidence="3 4">
    <name type="scientific">Marinobacter salinexigens</name>
    <dbReference type="NCBI Taxonomy" id="2919747"/>
    <lineage>
        <taxon>Bacteria</taxon>
        <taxon>Pseudomonadati</taxon>
        <taxon>Pseudomonadota</taxon>
        <taxon>Gammaproteobacteria</taxon>
        <taxon>Pseudomonadales</taxon>
        <taxon>Marinobacteraceae</taxon>
        <taxon>Marinobacter</taxon>
    </lineage>
</organism>
<dbReference type="InterPro" id="IPR001296">
    <property type="entry name" value="Glyco_trans_1"/>
</dbReference>
<dbReference type="GO" id="GO:0016757">
    <property type="term" value="F:glycosyltransferase activity"/>
    <property type="evidence" value="ECO:0007669"/>
    <property type="project" value="InterPro"/>
</dbReference>
<dbReference type="Gene3D" id="3.40.50.2000">
    <property type="entry name" value="Glycogen Phosphorylase B"/>
    <property type="match status" value="2"/>
</dbReference>
<protein>
    <submittedName>
        <fullName evidence="3">Glycosyltransferase</fullName>
    </submittedName>
</protein>
<dbReference type="EMBL" id="VTUU01000009">
    <property type="protein sequence ID" value="KAA1171629.1"/>
    <property type="molecule type" value="Genomic_DNA"/>
</dbReference>
<feature type="domain" description="Glycosyltransferase subfamily 4-like N-terminal" evidence="2">
    <location>
        <begin position="20"/>
        <end position="154"/>
    </location>
</feature>
<reference evidence="3 4" key="1">
    <citation type="submission" date="2019-08" db="EMBL/GenBank/DDBJ databases">
        <title>Marinobacter ZYF650 sp. nov., a marine bacterium isolated from seawater of the Mariana trench.</title>
        <authorList>
            <person name="Ahmad W."/>
        </authorList>
    </citation>
    <scope>NUCLEOTIDE SEQUENCE [LARGE SCALE GENOMIC DNA]</scope>
    <source>
        <strain evidence="3 4">ZYF650</strain>
    </source>
</reference>
<evidence type="ECO:0000259" key="1">
    <source>
        <dbReference type="Pfam" id="PF00534"/>
    </source>
</evidence>
<evidence type="ECO:0000313" key="3">
    <source>
        <dbReference type="EMBL" id="KAA1171629.1"/>
    </source>
</evidence>
<evidence type="ECO:0000313" key="4">
    <source>
        <dbReference type="Proteomes" id="UP000323161"/>
    </source>
</evidence>
<keyword evidence="3" id="KW-0808">Transferase</keyword>
<accession>A0A5B0VC51</accession>
<dbReference type="Pfam" id="PF13439">
    <property type="entry name" value="Glyco_transf_4"/>
    <property type="match status" value="1"/>
</dbReference>
<dbReference type="GO" id="GO:1901135">
    <property type="term" value="P:carbohydrate derivative metabolic process"/>
    <property type="evidence" value="ECO:0007669"/>
    <property type="project" value="UniProtKB-ARBA"/>
</dbReference>
<dbReference type="SUPFAM" id="SSF53756">
    <property type="entry name" value="UDP-Glycosyltransferase/glycogen phosphorylase"/>
    <property type="match status" value="1"/>
</dbReference>
<dbReference type="Pfam" id="PF00534">
    <property type="entry name" value="Glycos_transf_1"/>
    <property type="match status" value="1"/>
</dbReference>
<sequence length="355" mass="38335">MNDRAGLTIAFLLATPGTTWGGMEKHTADLADALAGHGHTIHVLAHKAYRHRFSTSTHFHPVPVQMGRRNPWLSHRLKRVLRPIAADIIHAQGNKAATLLSGLPCGIARVRIGTVHGIKSSHGPFAKLDHVIAVSQQIYDQLDHPSSHLIYNGVARPIPAQTGCSSRLPPGMVAGSLNVVAVGRLEPVKNFSLLIKAWAELASAFSHAHLTIYGEGSERRHLENLVREVNAGDSISLPGFVEPMAPAYQQADLTVISSDREGFPYALVESLLADCPVISTPVSGCREMLPANALSQDHSMDSFKNIIAQALGELEKLKASEKSAMAFAREKLTLEAMAKQTEQLYVDALAGYPPT</sequence>
<name>A0A5B0VC51_9GAMM</name>
<proteinExistence type="predicted"/>
<dbReference type="RefSeq" id="WP_149601243.1">
    <property type="nucleotide sequence ID" value="NZ_VTUU01000009.1"/>
</dbReference>
<gene>
    <name evidence="3" type="ORF">FWJ25_15870</name>
</gene>